<dbReference type="SMR" id="A2EJ31"/>
<proteinExistence type="predicted"/>
<reference evidence="1" key="1">
    <citation type="submission" date="2006-10" db="EMBL/GenBank/DDBJ databases">
        <authorList>
            <person name="Amadeo P."/>
            <person name="Zhao Q."/>
            <person name="Wortman J."/>
            <person name="Fraser-Liggett C."/>
            <person name="Carlton J."/>
        </authorList>
    </citation>
    <scope>NUCLEOTIDE SEQUENCE</scope>
    <source>
        <strain evidence="1">G3</strain>
    </source>
</reference>
<sequence>MQQQEKEKNQFNTQMNELVHAFDNLKQTTTNTIIAITNSELKITDEETPEKLKAKQALDTDVENLHLAVSNFFGDCDKQKQKIEAIIATNVDFSEFNSIADQLMTL</sequence>
<dbReference type="OrthoDB" id="10455620at2759"/>
<evidence type="ECO:0000313" key="2">
    <source>
        <dbReference type="Proteomes" id="UP000001542"/>
    </source>
</evidence>
<organism evidence="1 2">
    <name type="scientific">Trichomonas vaginalis (strain ATCC PRA-98 / G3)</name>
    <dbReference type="NCBI Taxonomy" id="412133"/>
    <lineage>
        <taxon>Eukaryota</taxon>
        <taxon>Metamonada</taxon>
        <taxon>Parabasalia</taxon>
        <taxon>Trichomonadida</taxon>
        <taxon>Trichomonadidae</taxon>
        <taxon>Trichomonas</taxon>
    </lineage>
</organism>
<accession>A2EJ31</accession>
<evidence type="ECO:0000313" key="1">
    <source>
        <dbReference type="EMBL" id="EAY07334.1"/>
    </source>
</evidence>
<dbReference type="KEGG" id="tva:4765222"/>
<dbReference type="InParanoid" id="A2EJ31"/>
<dbReference type="EMBL" id="DS113402">
    <property type="protein sequence ID" value="EAY07334.1"/>
    <property type="molecule type" value="Genomic_DNA"/>
</dbReference>
<dbReference type="Proteomes" id="UP000001542">
    <property type="component" value="Unassembled WGS sequence"/>
</dbReference>
<protein>
    <submittedName>
        <fullName evidence="1">Uncharacterized protein</fullName>
    </submittedName>
</protein>
<dbReference type="VEuPathDB" id="TrichDB:TVAGG3_0609790"/>
<dbReference type="VEuPathDB" id="TrichDB:TVAG_139640"/>
<name>A2EJ31_TRIV3</name>
<gene>
    <name evidence="1" type="ORF">TVAG_139640</name>
</gene>
<reference evidence="1" key="2">
    <citation type="journal article" date="2007" name="Science">
        <title>Draft genome sequence of the sexually transmitted pathogen Trichomonas vaginalis.</title>
        <authorList>
            <person name="Carlton J.M."/>
            <person name="Hirt R.P."/>
            <person name="Silva J.C."/>
            <person name="Delcher A.L."/>
            <person name="Schatz M."/>
            <person name="Zhao Q."/>
            <person name="Wortman J.R."/>
            <person name="Bidwell S.L."/>
            <person name="Alsmark U.C.M."/>
            <person name="Besteiro S."/>
            <person name="Sicheritz-Ponten T."/>
            <person name="Noel C.J."/>
            <person name="Dacks J.B."/>
            <person name="Foster P.G."/>
            <person name="Simillion C."/>
            <person name="Van de Peer Y."/>
            <person name="Miranda-Saavedra D."/>
            <person name="Barton G.J."/>
            <person name="Westrop G.D."/>
            <person name="Mueller S."/>
            <person name="Dessi D."/>
            <person name="Fiori P.L."/>
            <person name="Ren Q."/>
            <person name="Paulsen I."/>
            <person name="Zhang H."/>
            <person name="Bastida-Corcuera F.D."/>
            <person name="Simoes-Barbosa A."/>
            <person name="Brown M.T."/>
            <person name="Hayes R.D."/>
            <person name="Mukherjee M."/>
            <person name="Okumura C.Y."/>
            <person name="Schneider R."/>
            <person name="Smith A.J."/>
            <person name="Vanacova S."/>
            <person name="Villalvazo M."/>
            <person name="Haas B.J."/>
            <person name="Pertea M."/>
            <person name="Feldblyum T.V."/>
            <person name="Utterback T.R."/>
            <person name="Shu C.L."/>
            <person name="Osoegawa K."/>
            <person name="de Jong P.J."/>
            <person name="Hrdy I."/>
            <person name="Horvathova L."/>
            <person name="Zubacova Z."/>
            <person name="Dolezal P."/>
            <person name="Malik S.B."/>
            <person name="Logsdon J.M. Jr."/>
            <person name="Henze K."/>
            <person name="Gupta A."/>
            <person name="Wang C.C."/>
            <person name="Dunne R.L."/>
            <person name="Upcroft J.A."/>
            <person name="Upcroft P."/>
            <person name="White O."/>
            <person name="Salzberg S.L."/>
            <person name="Tang P."/>
            <person name="Chiu C.-H."/>
            <person name="Lee Y.-S."/>
            <person name="Embley T.M."/>
            <person name="Coombs G.H."/>
            <person name="Mottram J.C."/>
            <person name="Tachezy J."/>
            <person name="Fraser-Liggett C.M."/>
            <person name="Johnson P.J."/>
        </authorList>
    </citation>
    <scope>NUCLEOTIDE SEQUENCE [LARGE SCALE GENOMIC DNA]</scope>
    <source>
        <strain evidence="1">G3</strain>
    </source>
</reference>
<dbReference type="RefSeq" id="XP_001319557.1">
    <property type="nucleotide sequence ID" value="XM_001319522.1"/>
</dbReference>
<keyword evidence="2" id="KW-1185">Reference proteome</keyword>
<dbReference type="AlphaFoldDB" id="A2EJ31"/>